<dbReference type="Pfam" id="PF01371">
    <property type="entry name" value="Trp_repressor"/>
    <property type="match status" value="1"/>
</dbReference>
<evidence type="ECO:0000313" key="2">
    <source>
        <dbReference type="Proteomes" id="UP000230557"/>
    </source>
</evidence>
<protein>
    <submittedName>
        <fullName evidence="1">Uncharacterized protein</fullName>
    </submittedName>
</protein>
<dbReference type="Proteomes" id="UP000230557">
    <property type="component" value="Unassembled WGS sequence"/>
</dbReference>
<dbReference type="GO" id="GO:0043565">
    <property type="term" value="F:sequence-specific DNA binding"/>
    <property type="evidence" value="ECO:0007669"/>
    <property type="project" value="InterPro"/>
</dbReference>
<evidence type="ECO:0000313" key="1">
    <source>
        <dbReference type="EMBL" id="PIR97214.1"/>
    </source>
</evidence>
<dbReference type="SUPFAM" id="SSF48295">
    <property type="entry name" value="TrpR-like"/>
    <property type="match status" value="1"/>
</dbReference>
<dbReference type="GO" id="GO:0003700">
    <property type="term" value="F:DNA-binding transcription factor activity"/>
    <property type="evidence" value="ECO:0007669"/>
    <property type="project" value="InterPro"/>
</dbReference>
<dbReference type="Gene3D" id="1.10.1270.10">
    <property type="entry name" value="TrpR-like"/>
    <property type="match status" value="1"/>
</dbReference>
<dbReference type="InterPro" id="IPR010921">
    <property type="entry name" value="Trp_repressor/repl_initiator"/>
</dbReference>
<comment type="caution">
    <text evidence="1">The sequence shown here is derived from an EMBL/GenBank/DDBJ whole genome shotgun (WGS) entry which is preliminary data.</text>
</comment>
<dbReference type="InterPro" id="IPR038116">
    <property type="entry name" value="TrpR-like_sf"/>
</dbReference>
<dbReference type="InterPro" id="IPR013368">
    <property type="entry name" value="YecD_YerC"/>
</dbReference>
<dbReference type="InterPro" id="IPR000831">
    <property type="entry name" value="Trp_repress"/>
</dbReference>
<gene>
    <name evidence="1" type="ORF">COT91_02470</name>
</gene>
<dbReference type="AlphaFoldDB" id="A0A2H0VDL4"/>
<dbReference type="PANTHER" id="PTHR40080">
    <property type="entry name" value="LMO1763 PROTEIN"/>
    <property type="match status" value="1"/>
</dbReference>
<proteinExistence type="predicted"/>
<accession>A0A2H0VDL4</accession>
<sequence>MSKPREEVNNQEYYKDIYFLYEIISQMKNTTEIKNFLKDMMTSSELRMFKRRWHIACALEAEVPMREVARLTKTSTATVLKVSEKMERGKGGLKVALERTKPLRRKNKKLHQGVSATFGSYYYIKND</sequence>
<dbReference type="EMBL" id="PFAJ01000035">
    <property type="protein sequence ID" value="PIR97214.1"/>
    <property type="molecule type" value="Genomic_DNA"/>
</dbReference>
<name>A0A2H0VDL4_9BACT</name>
<dbReference type="PANTHER" id="PTHR40080:SF1">
    <property type="entry name" value="TRPR-LIKE PROTEIN YERC_YECD"/>
    <property type="match status" value="1"/>
</dbReference>
<reference evidence="2" key="1">
    <citation type="submission" date="2017-09" db="EMBL/GenBank/DDBJ databases">
        <title>Depth-based differentiation of microbial function through sediment-hosted aquifers and enrichment of novel symbionts in the deep terrestrial subsurface.</title>
        <authorList>
            <person name="Probst A.J."/>
            <person name="Ladd B."/>
            <person name="Jarett J.K."/>
            <person name="Geller-Mcgrath D.E."/>
            <person name="Sieber C.M.K."/>
            <person name="Emerson J.B."/>
            <person name="Anantharaman K."/>
            <person name="Thomas B.C."/>
            <person name="Malmstrom R."/>
            <person name="Stieglmeier M."/>
            <person name="Klingl A."/>
            <person name="Woyke T."/>
            <person name="Ryan C.M."/>
            <person name="Banfield J.F."/>
        </authorList>
    </citation>
    <scope>NUCLEOTIDE SEQUENCE [LARGE SCALE GENOMIC DNA]</scope>
</reference>
<organism evidence="1 2">
    <name type="scientific">Candidatus Doudnabacteria bacterium CG10_big_fil_rev_8_21_14_0_10_41_10</name>
    <dbReference type="NCBI Taxonomy" id="1974551"/>
    <lineage>
        <taxon>Bacteria</taxon>
        <taxon>Candidatus Doudnaibacteriota</taxon>
    </lineage>
</organism>